<feature type="domain" description="Histidine kinase" evidence="18">
    <location>
        <begin position="208"/>
        <end position="425"/>
    </location>
</feature>
<dbReference type="InterPro" id="IPR013767">
    <property type="entry name" value="PAS_fold"/>
</dbReference>
<keyword evidence="13" id="KW-0067">ATP-binding</keyword>
<keyword evidence="11" id="KW-0547">Nucleotide-binding</keyword>
<keyword evidence="8" id="KW-0592">Phosphate transport</keyword>
<dbReference type="PANTHER" id="PTHR45453">
    <property type="entry name" value="PHOSPHATE REGULON SENSOR PROTEIN PHOR"/>
    <property type="match status" value="1"/>
</dbReference>
<gene>
    <name evidence="20" type="ORF">WH50_18600</name>
</gene>
<keyword evidence="21" id="KW-1185">Reference proteome</keyword>
<accession>A0ABX5LU26</accession>
<dbReference type="InterPro" id="IPR036890">
    <property type="entry name" value="HATPase_C_sf"/>
</dbReference>
<dbReference type="InterPro" id="IPR003594">
    <property type="entry name" value="HATPase_dom"/>
</dbReference>
<dbReference type="CDD" id="cd00082">
    <property type="entry name" value="HisKA"/>
    <property type="match status" value="1"/>
</dbReference>
<evidence type="ECO:0000256" key="17">
    <source>
        <dbReference type="ARBA" id="ARBA00025207"/>
    </source>
</evidence>
<sequence length="433" mass="48889">MRSFLGRQALVLLGCTLAGALSGYALQGLSLGLAGLLGWQLWHFQHLVRWLAKNSSEKDDVPEGKGLWGDIFDELYRLQKRNLDEHDRLRGIIARIQDSTSALKDGVVLLDEDGALEWWNQAASRLLGLRYPQDRGQPITHLLRRPDFVRYFDRCRYQEPLEVPAPTNSDQYLQISITLFGKGDRLMLVQDVTRLHNLEKMRQDFVANASHELRTPLTVISGYLETLGDHLDQLPRPWVRPVQQMGKQAKRMENLIADLLTLSRLETSQIEYAAEPVDMDHLLRQILHDAEALGTDKGQTITLEAEPGLCLHGREQELHSALSNLVMNAVKYTPDEGQIQIRWRRQGEGAVFEVQDNGIGIDPIHIPRLTERFYRADPSRTSESGGTGLGLAIVKHVLLRHEATLQIESQLGKGSLFRAKFPASLLVSLEQEA</sequence>
<dbReference type="PROSITE" id="PS50112">
    <property type="entry name" value="PAS"/>
    <property type="match status" value="1"/>
</dbReference>
<evidence type="ECO:0000256" key="16">
    <source>
        <dbReference type="ARBA" id="ARBA00023136"/>
    </source>
</evidence>
<keyword evidence="14" id="KW-1133">Transmembrane helix</keyword>
<evidence type="ECO:0000256" key="9">
    <source>
        <dbReference type="ARBA" id="ARBA00022679"/>
    </source>
</evidence>
<dbReference type="RefSeq" id="WP_110188846.1">
    <property type="nucleotide sequence ID" value="NZ_CP177354.1"/>
</dbReference>
<evidence type="ECO:0000256" key="5">
    <source>
        <dbReference type="ARBA" id="ARBA00022448"/>
    </source>
</evidence>
<dbReference type="InterPro" id="IPR035965">
    <property type="entry name" value="PAS-like_dom_sf"/>
</dbReference>
<feature type="domain" description="PAS" evidence="19">
    <location>
        <begin position="92"/>
        <end position="147"/>
    </location>
</feature>
<evidence type="ECO:0000256" key="11">
    <source>
        <dbReference type="ARBA" id="ARBA00022741"/>
    </source>
</evidence>
<comment type="catalytic activity">
    <reaction evidence="1">
        <text>ATP + protein L-histidine = ADP + protein N-phospho-L-histidine.</text>
        <dbReference type="EC" id="2.7.13.3"/>
    </reaction>
</comment>
<dbReference type="NCBIfam" id="TIGR02966">
    <property type="entry name" value="phoR_proteo"/>
    <property type="match status" value="1"/>
</dbReference>
<keyword evidence="9" id="KW-0808">Transferase</keyword>
<evidence type="ECO:0000256" key="14">
    <source>
        <dbReference type="ARBA" id="ARBA00022989"/>
    </source>
</evidence>
<dbReference type="Gene3D" id="3.30.450.20">
    <property type="entry name" value="PAS domain"/>
    <property type="match status" value="1"/>
</dbReference>
<evidence type="ECO:0000256" key="7">
    <source>
        <dbReference type="ARBA" id="ARBA00022553"/>
    </source>
</evidence>
<dbReference type="Gene3D" id="3.30.565.10">
    <property type="entry name" value="Histidine kinase-like ATPase, C-terminal domain"/>
    <property type="match status" value="1"/>
</dbReference>
<dbReference type="SMART" id="SM00091">
    <property type="entry name" value="PAS"/>
    <property type="match status" value="1"/>
</dbReference>
<reference evidence="20 21" key="1">
    <citation type="submission" date="2015-03" db="EMBL/GenBank/DDBJ databases">
        <authorList>
            <person name="Krishnan R."/>
            <person name="Midha S."/>
            <person name="Patil P.B."/>
            <person name="Rameshkumar N."/>
        </authorList>
    </citation>
    <scope>NUCLEOTIDE SEQUENCE [LARGE SCALE GENOMIC DNA]</scope>
    <source>
        <strain evidence="20 21">L1E11</strain>
    </source>
</reference>
<keyword evidence="10" id="KW-0812">Transmembrane</keyword>
<dbReference type="EC" id="2.7.13.3" evidence="3"/>
<dbReference type="SUPFAM" id="SSF47384">
    <property type="entry name" value="Homodimeric domain of signal transducing histidine kinase"/>
    <property type="match status" value="1"/>
</dbReference>
<comment type="subcellular location">
    <subcellularLocation>
        <location evidence="2">Cell membrane</location>
    </subcellularLocation>
</comment>
<evidence type="ECO:0000259" key="18">
    <source>
        <dbReference type="PROSITE" id="PS50109"/>
    </source>
</evidence>
<dbReference type="Pfam" id="PF00989">
    <property type="entry name" value="PAS"/>
    <property type="match status" value="1"/>
</dbReference>
<dbReference type="InterPro" id="IPR005467">
    <property type="entry name" value="His_kinase_dom"/>
</dbReference>
<keyword evidence="7" id="KW-0597">Phosphoprotein</keyword>
<dbReference type="PANTHER" id="PTHR45453:SF1">
    <property type="entry name" value="PHOSPHATE REGULON SENSOR PROTEIN PHOR"/>
    <property type="match status" value="1"/>
</dbReference>
<evidence type="ECO:0000259" key="19">
    <source>
        <dbReference type="PROSITE" id="PS50112"/>
    </source>
</evidence>
<dbReference type="Pfam" id="PF11808">
    <property type="entry name" value="PhoR"/>
    <property type="match status" value="1"/>
</dbReference>
<evidence type="ECO:0000313" key="21">
    <source>
        <dbReference type="Proteomes" id="UP000248090"/>
    </source>
</evidence>
<evidence type="ECO:0000256" key="12">
    <source>
        <dbReference type="ARBA" id="ARBA00022777"/>
    </source>
</evidence>
<dbReference type="InterPro" id="IPR004358">
    <property type="entry name" value="Sig_transdc_His_kin-like_C"/>
</dbReference>
<dbReference type="PROSITE" id="PS50109">
    <property type="entry name" value="HIS_KIN"/>
    <property type="match status" value="1"/>
</dbReference>
<evidence type="ECO:0000256" key="1">
    <source>
        <dbReference type="ARBA" id="ARBA00000085"/>
    </source>
</evidence>
<dbReference type="SMART" id="SM00388">
    <property type="entry name" value="HisKA"/>
    <property type="match status" value="1"/>
</dbReference>
<name>A0ABX5LU26_9GAMM</name>
<evidence type="ECO:0000256" key="15">
    <source>
        <dbReference type="ARBA" id="ARBA00023012"/>
    </source>
</evidence>
<dbReference type="EMBL" id="LAPT01000095">
    <property type="protein sequence ID" value="PXF29836.1"/>
    <property type="molecule type" value="Genomic_DNA"/>
</dbReference>
<dbReference type="PRINTS" id="PR00344">
    <property type="entry name" value="BCTRLSENSOR"/>
</dbReference>
<dbReference type="Pfam" id="PF02518">
    <property type="entry name" value="HATPase_c"/>
    <property type="match status" value="1"/>
</dbReference>
<evidence type="ECO:0000256" key="8">
    <source>
        <dbReference type="ARBA" id="ARBA00022592"/>
    </source>
</evidence>
<dbReference type="InterPro" id="IPR021766">
    <property type="entry name" value="PhoR_N"/>
</dbReference>
<dbReference type="InterPro" id="IPR014310">
    <property type="entry name" value="Sig_transdc_His_kinase_PhoR"/>
</dbReference>
<dbReference type="SMART" id="SM00387">
    <property type="entry name" value="HATPase_c"/>
    <property type="match status" value="1"/>
</dbReference>
<dbReference type="Pfam" id="PF00512">
    <property type="entry name" value="HisKA"/>
    <property type="match status" value="1"/>
</dbReference>
<evidence type="ECO:0000256" key="4">
    <source>
        <dbReference type="ARBA" id="ARBA00019665"/>
    </source>
</evidence>
<keyword evidence="16" id="KW-0472">Membrane</keyword>
<keyword evidence="5" id="KW-0813">Transport</keyword>
<dbReference type="SUPFAM" id="SSF55785">
    <property type="entry name" value="PYP-like sensor domain (PAS domain)"/>
    <property type="match status" value="1"/>
</dbReference>
<evidence type="ECO:0000256" key="2">
    <source>
        <dbReference type="ARBA" id="ARBA00004236"/>
    </source>
</evidence>
<dbReference type="Gene3D" id="1.10.287.130">
    <property type="match status" value="1"/>
</dbReference>
<evidence type="ECO:0000256" key="13">
    <source>
        <dbReference type="ARBA" id="ARBA00022840"/>
    </source>
</evidence>
<keyword evidence="12 20" id="KW-0418">Kinase</keyword>
<evidence type="ECO:0000256" key="10">
    <source>
        <dbReference type="ARBA" id="ARBA00022692"/>
    </source>
</evidence>
<dbReference type="InterPro" id="IPR036097">
    <property type="entry name" value="HisK_dim/P_sf"/>
</dbReference>
<dbReference type="NCBIfam" id="NF008235">
    <property type="entry name" value="PRK11006.1"/>
    <property type="match status" value="1"/>
</dbReference>
<evidence type="ECO:0000313" key="20">
    <source>
        <dbReference type="EMBL" id="PXF29836.1"/>
    </source>
</evidence>
<dbReference type="CDD" id="cd00130">
    <property type="entry name" value="PAS"/>
    <property type="match status" value="1"/>
</dbReference>
<proteinExistence type="predicted"/>
<dbReference type="SUPFAM" id="SSF55874">
    <property type="entry name" value="ATPase domain of HSP90 chaperone/DNA topoisomerase II/histidine kinase"/>
    <property type="match status" value="1"/>
</dbReference>
<dbReference type="GO" id="GO:0016301">
    <property type="term" value="F:kinase activity"/>
    <property type="evidence" value="ECO:0007669"/>
    <property type="project" value="UniProtKB-KW"/>
</dbReference>
<keyword evidence="15" id="KW-0902">Two-component regulatory system</keyword>
<dbReference type="InterPro" id="IPR050351">
    <property type="entry name" value="BphY/WalK/GraS-like"/>
</dbReference>
<dbReference type="Proteomes" id="UP000248090">
    <property type="component" value="Unassembled WGS sequence"/>
</dbReference>
<dbReference type="InterPro" id="IPR000014">
    <property type="entry name" value="PAS"/>
</dbReference>
<organism evidence="20 21">
    <name type="scientific">Pokkaliibacter plantistimulans</name>
    <dbReference type="NCBI Taxonomy" id="1635171"/>
    <lineage>
        <taxon>Bacteria</taxon>
        <taxon>Pseudomonadati</taxon>
        <taxon>Pseudomonadota</taxon>
        <taxon>Gammaproteobacteria</taxon>
        <taxon>Oceanospirillales</taxon>
        <taxon>Balneatrichaceae</taxon>
        <taxon>Pokkaliibacter</taxon>
    </lineage>
</organism>
<evidence type="ECO:0000256" key="3">
    <source>
        <dbReference type="ARBA" id="ARBA00012438"/>
    </source>
</evidence>
<dbReference type="InterPro" id="IPR003661">
    <property type="entry name" value="HisK_dim/P_dom"/>
</dbReference>
<evidence type="ECO:0000256" key="6">
    <source>
        <dbReference type="ARBA" id="ARBA00022475"/>
    </source>
</evidence>
<keyword evidence="6" id="KW-1003">Cell membrane</keyword>
<comment type="caution">
    <text evidence="20">The sequence shown here is derived from an EMBL/GenBank/DDBJ whole genome shotgun (WGS) entry which is preliminary data.</text>
</comment>
<protein>
    <recommendedName>
        <fullName evidence="4">Phosphate regulon sensor protein PhoR</fullName>
        <ecNumber evidence="3">2.7.13.3</ecNumber>
    </recommendedName>
</protein>
<comment type="function">
    <text evidence="17">Member of the two-component regulatory system PhoR/PhoB involved in the phosphate regulon genes expression. PhoR may function as a membrane-associated protein kinase that phosphorylates PhoB in response to environmental signals.</text>
</comment>